<accession>A0ABU8FA95</accession>
<sequence length="47" mass="5521">MVKGLGKGNKLKDELELMVKRLKKEKYDVNVNELWTNLSIVEEFLLN</sequence>
<comment type="caution">
    <text evidence="1">The sequence shown here is derived from an EMBL/GenBank/DDBJ whole genome shotgun (WGS) entry which is preliminary data.</text>
</comment>
<evidence type="ECO:0000313" key="2">
    <source>
        <dbReference type="Proteomes" id="UP001364890"/>
    </source>
</evidence>
<reference evidence="1 2" key="1">
    <citation type="submission" date="2024-01" db="EMBL/GenBank/DDBJ databases">
        <title>Seven novel Bacillus-like species.</title>
        <authorList>
            <person name="Liu G."/>
        </authorList>
    </citation>
    <scope>NUCLEOTIDE SEQUENCE [LARGE SCALE GENOMIC DNA]</scope>
    <source>
        <strain evidence="1 2">FJAT-51614</strain>
    </source>
</reference>
<dbReference type="EMBL" id="JBAWSY010000032">
    <property type="protein sequence ID" value="MEI4771905.1"/>
    <property type="molecule type" value="Genomic_DNA"/>
</dbReference>
<protein>
    <submittedName>
        <fullName evidence="1">Uncharacterized protein</fullName>
    </submittedName>
</protein>
<proteinExistence type="predicted"/>
<evidence type="ECO:0000313" key="1">
    <source>
        <dbReference type="EMBL" id="MEI4771905.1"/>
    </source>
</evidence>
<dbReference type="Proteomes" id="UP001364890">
    <property type="component" value="Unassembled WGS sequence"/>
</dbReference>
<dbReference type="RefSeq" id="WP_336499453.1">
    <property type="nucleotide sequence ID" value="NZ_JBAWSY010000032.1"/>
</dbReference>
<gene>
    <name evidence="1" type="ORF">WAX74_20090</name>
</gene>
<organism evidence="1 2">
    <name type="scientific">Psychrobacillus mangrovi</name>
    <dbReference type="NCBI Taxonomy" id="3117745"/>
    <lineage>
        <taxon>Bacteria</taxon>
        <taxon>Bacillati</taxon>
        <taxon>Bacillota</taxon>
        <taxon>Bacilli</taxon>
        <taxon>Bacillales</taxon>
        <taxon>Bacillaceae</taxon>
        <taxon>Psychrobacillus</taxon>
    </lineage>
</organism>
<name>A0ABU8FA95_9BACI</name>
<keyword evidence="2" id="KW-1185">Reference proteome</keyword>